<evidence type="ECO:0008006" key="10">
    <source>
        <dbReference type="Google" id="ProtNLM"/>
    </source>
</evidence>
<evidence type="ECO:0000313" key="9">
    <source>
        <dbReference type="EMBL" id="MML55514.1"/>
    </source>
</evidence>
<proteinExistence type="predicted"/>
<keyword evidence="6" id="KW-0010">Activator</keyword>
<evidence type="ECO:0000256" key="6">
    <source>
        <dbReference type="ARBA" id="ARBA00023159"/>
    </source>
</evidence>
<organism evidence="9">
    <name type="scientific">Salmonella enterica I</name>
    <dbReference type="NCBI Taxonomy" id="59201"/>
    <lineage>
        <taxon>Bacteria</taxon>
        <taxon>Pseudomonadati</taxon>
        <taxon>Pseudomonadota</taxon>
        <taxon>Gammaproteobacteria</taxon>
        <taxon>Enterobacterales</taxon>
        <taxon>Enterobacteriaceae</taxon>
        <taxon>Salmonella</taxon>
    </lineage>
</organism>
<keyword evidence="1" id="KW-0963">Cytoplasm</keyword>
<gene>
    <name evidence="9" type="ORF">D7N80_19895</name>
</gene>
<sequence length="103" mass="11673">MNAEQSLHELNYTWLSLVQKMLLKDRSIAMFMTGLDSRIAGIIGRMTETQLQRLSSHPHFIFTLRIRNPDALECLLQDSRIDHLNPMHAAILSLSENGGDNGI</sequence>
<protein>
    <recommendedName>
        <fullName evidence="10">Flagellar transcriptional regulator FlhD</fullName>
    </recommendedName>
</protein>
<evidence type="ECO:0000256" key="5">
    <source>
        <dbReference type="ARBA" id="ARBA00023157"/>
    </source>
</evidence>
<keyword evidence="2" id="KW-1005">Bacterial flagellum biogenesis</keyword>
<reference evidence="9" key="1">
    <citation type="submission" date="2018-09" db="EMBL/GenBank/DDBJ databases">
        <authorList>
            <person name="Ashton P.M."/>
            <person name="Dallman T."/>
            <person name="Nair S."/>
            <person name="De Pinna E."/>
            <person name="Peters T."/>
            <person name="Grant K."/>
        </authorList>
    </citation>
    <scope>NUCLEOTIDE SEQUENCE [LARGE SCALE GENOMIC DNA]</scope>
    <source>
        <strain evidence="9">598938</strain>
    </source>
</reference>
<accession>A0A403QL21</accession>
<evidence type="ECO:0000256" key="2">
    <source>
        <dbReference type="ARBA" id="ARBA00022795"/>
    </source>
</evidence>
<evidence type="ECO:0000256" key="1">
    <source>
        <dbReference type="ARBA" id="ARBA00022490"/>
    </source>
</evidence>
<evidence type="ECO:0000256" key="3">
    <source>
        <dbReference type="ARBA" id="ARBA00023015"/>
    </source>
</evidence>
<dbReference type="AlphaFoldDB" id="A0A403QL21"/>
<dbReference type="InterPro" id="IPR023559">
    <property type="entry name" value="Flagellar_FlhD"/>
</dbReference>
<dbReference type="EMBL" id="RVVJ01000026">
    <property type="protein sequence ID" value="MML55514.1"/>
    <property type="molecule type" value="Genomic_DNA"/>
</dbReference>
<dbReference type="InterPro" id="IPR036194">
    <property type="entry name" value="FlhD_sf"/>
</dbReference>
<keyword evidence="4" id="KW-0238">DNA-binding</keyword>
<dbReference type="Proteomes" id="UP000885348">
    <property type="component" value="Unassembled WGS sequence"/>
</dbReference>
<dbReference type="GO" id="GO:0045893">
    <property type="term" value="P:positive regulation of DNA-templated transcription"/>
    <property type="evidence" value="ECO:0007669"/>
    <property type="project" value="InterPro"/>
</dbReference>
<comment type="function">
    <text evidence="8">Functions in complex with FlhC as a master transcriptional regulator that regulates transcription of several flagellar and non-flagellar operons by binding to their promoter region. Activates expression of class 2 flagellar genes, including fliA, which is a flagellum-specific sigma factor that turns on the class 3 genes. Also regulates genes whose products function in a variety of physiological pathways.</text>
</comment>
<evidence type="ECO:0000256" key="4">
    <source>
        <dbReference type="ARBA" id="ARBA00023125"/>
    </source>
</evidence>
<dbReference type="Gene3D" id="1.10.4000.10">
    <property type="entry name" value="Flagellar transcriptional activator FlhD"/>
    <property type="match status" value="1"/>
</dbReference>
<dbReference type="SUPFAM" id="SSF63592">
    <property type="entry name" value="Flagellar transcriptional activator FlhD"/>
    <property type="match status" value="1"/>
</dbReference>
<evidence type="ECO:0000256" key="7">
    <source>
        <dbReference type="ARBA" id="ARBA00023163"/>
    </source>
</evidence>
<keyword evidence="7" id="KW-0804">Transcription</keyword>
<dbReference type="GO" id="GO:0044780">
    <property type="term" value="P:bacterial-type flagellum assembly"/>
    <property type="evidence" value="ECO:0007669"/>
    <property type="project" value="InterPro"/>
</dbReference>
<comment type="caution">
    <text evidence="9">The sequence shown here is derived from an EMBL/GenBank/DDBJ whole genome shotgun (WGS) entry which is preliminary data.</text>
</comment>
<dbReference type="Pfam" id="PF05247">
    <property type="entry name" value="FlhD"/>
    <property type="match status" value="1"/>
</dbReference>
<evidence type="ECO:0000256" key="8">
    <source>
        <dbReference type="ARBA" id="ARBA00025431"/>
    </source>
</evidence>
<dbReference type="GO" id="GO:0003677">
    <property type="term" value="F:DNA binding"/>
    <property type="evidence" value="ECO:0007669"/>
    <property type="project" value="UniProtKB-KW"/>
</dbReference>
<name>A0A403QL21_SALET</name>
<keyword evidence="5" id="KW-1015">Disulfide bond</keyword>
<keyword evidence="3" id="KW-0805">Transcription regulation</keyword>